<dbReference type="PRINTS" id="PR00081">
    <property type="entry name" value="GDHRDH"/>
</dbReference>
<dbReference type="STRING" id="526226.Gbro_0236"/>
<dbReference type="InterPro" id="IPR002347">
    <property type="entry name" value="SDR_fam"/>
</dbReference>
<dbReference type="InterPro" id="IPR051122">
    <property type="entry name" value="SDR_DHRS6-like"/>
</dbReference>
<dbReference type="OrthoDB" id="9775296at2"/>
<name>D0LBF0_GORB4</name>
<dbReference type="InterPro" id="IPR057326">
    <property type="entry name" value="KR_dom"/>
</dbReference>
<evidence type="ECO:0000313" key="4">
    <source>
        <dbReference type="EMBL" id="ACY19581.1"/>
    </source>
</evidence>
<comment type="similarity">
    <text evidence="1">Belongs to the short-chain dehydrogenases/reductases (SDR) family.</text>
</comment>
<reference evidence="5" key="1">
    <citation type="submission" date="2009-10" db="EMBL/GenBank/DDBJ databases">
        <title>The complete chromosome of Gordonia bronchialis DSM 43247.</title>
        <authorList>
            <consortium name="US DOE Joint Genome Institute (JGI-PGF)"/>
            <person name="Lucas S."/>
            <person name="Copeland A."/>
            <person name="Lapidus A."/>
            <person name="Glavina del Rio T."/>
            <person name="Dalin E."/>
            <person name="Tice H."/>
            <person name="Bruce D."/>
            <person name="Goodwin L."/>
            <person name="Pitluck S."/>
            <person name="Kyrpides N."/>
            <person name="Mavromatis K."/>
            <person name="Ivanova N."/>
            <person name="Ovchinnikova G."/>
            <person name="Saunders E."/>
            <person name="Brettin T."/>
            <person name="Detter J.C."/>
            <person name="Han C."/>
            <person name="Larimer F."/>
            <person name="Land M."/>
            <person name="Hauser L."/>
            <person name="Markowitz V."/>
            <person name="Cheng J.-F."/>
            <person name="Hugenholtz P."/>
            <person name="Woyke T."/>
            <person name="Wu D."/>
            <person name="Jando M."/>
            <person name="Schneider S."/>
            <person name="Goeker M."/>
            <person name="Klenk H.-P."/>
            <person name="Eisen J.A."/>
        </authorList>
    </citation>
    <scope>NUCLEOTIDE SEQUENCE [LARGE SCALE GENOMIC DNA]</scope>
    <source>
        <strain evidence="5">ATCC 25592 / DSM 43247 / BCRC 13721 / JCM 3198 / KCTC 3076 / NBRC 16047 / NCTC 10667</strain>
    </source>
</reference>
<dbReference type="PANTHER" id="PTHR43477">
    <property type="entry name" value="DIHYDROANTICAPSIN 7-DEHYDROGENASE"/>
    <property type="match status" value="1"/>
</dbReference>
<dbReference type="PANTHER" id="PTHR43477:SF1">
    <property type="entry name" value="DIHYDROANTICAPSIN 7-DEHYDROGENASE"/>
    <property type="match status" value="1"/>
</dbReference>
<dbReference type="Pfam" id="PF13561">
    <property type="entry name" value="adh_short_C2"/>
    <property type="match status" value="1"/>
</dbReference>
<sequence>MTDSSTPETCVIVGATGAMGSVIAQRLAGAGRRVLAVARSADELEKLATTSELISTCVADIGSDDAVGAIADGLDGPVRLALFAAGLPVRGSADTIEPSGLAVAANIKVAGPVRLLHAVRDHLTEGSRFVAIAGSLGIEPGPLDAGPGTANAALLNLMRQIGALYGPKGITTHTIAPGPIDTPRLRALVETQAAETGRPVDEIWSAYLGKTTLGRLPTLDEIAWLVDMLLAPEAAVLHGAVLTADGGVRHGVL</sequence>
<evidence type="ECO:0000313" key="5">
    <source>
        <dbReference type="Proteomes" id="UP000001219"/>
    </source>
</evidence>
<evidence type="ECO:0000259" key="3">
    <source>
        <dbReference type="SMART" id="SM00822"/>
    </source>
</evidence>
<keyword evidence="2" id="KW-0560">Oxidoreductase</keyword>
<dbReference type="KEGG" id="gbr:Gbro_0236"/>
<evidence type="ECO:0000256" key="2">
    <source>
        <dbReference type="ARBA" id="ARBA00023002"/>
    </source>
</evidence>
<keyword evidence="5" id="KW-1185">Reference proteome</keyword>
<dbReference type="SMART" id="SM00822">
    <property type="entry name" value="PKS_KR"/>
    <property type="match status" value="1"/>
</dbReference>
<dbReference type="RefSeq" id="WP_012832172.1">
    <property type="nucleotide sequence ID" value="NC_013441.1"/>
</dbReference>
<feature type="domain" description="Ketoreductase" evidence="3">
    <location>
        <begin position="8"/>
        <end position="178"/>
    </location>
</feature>
<dbReference type="Proteomes" id="UP000001219">
    <property type="component" value="Chromosome"/>
</dbReference>
<dbReference type="SUPFAM" id="SSF51735">
    <property type="entry name" value="NAD(P)-binding Rossmann-fold domains"/>
    <property type="match status" value="1"/>
</dbReference>
<accession>D0LBF0</accession>
<protein>
    <submittedName>
        <fullName evidence="4">Short-chain dehydrogenase/reductase SDR</fullName>
    </submittedName>
</protein>
<proteinExistence type="inferred from homology"/>
<reference evidence="4 5" key="2">
    <citation type="journal article" date="2010" name="Stand. Genomic Sci.">
        <title>Complete genome sequence of Gordonia bronchialis type strain (3410).</title>
        <authorList>
            <person name="Ivanova N."/>
            <person name="Sikorski J."/>
            <person name="Jando M."/>
            <person name="Lapidus A."/>
            <person name="Nolan M."/>
            <person name="Lucas S."/>
            <person name="Del Rio T.G."/>
            <person name="Tice H."/>
            <person name="Copeland A."/>
            <person name="Cheng J.F."/>
            <person name="Chen F."/>
            <person name="Bruce D."/>
            <person name="Goodwin L."/>
            <person name="Pitluck S."/>
            <person name="Mavromatis K."/>
            <person name="Ovchinnikova G."/>
            <person name="Pati A."/>
            <person name="Chen A."/>
            <person name="Palaniappan K."/>
            <person name="Land M."/>
            <person name="Hauser L."/>
            <person name="Chang Y.J."/>
            <person name="Jeffries C.D."/>
            <person name="Chain P."/>
            <person name="Saunders E."/>
            <person name="Han C."/>
            <person name="Detter J.C."/>
            <person name="Brettin T."/>
            <person name="Rohde M."/>
            <person name="Goker M."/>
            <person name="Bristow J."/>
            <person name="Eisen J.A."/>
            <person name="Markowitz V."/>
            <person name="Hugenholtz P."/>
            <person name="Klenk H.P."/>
            <person name="Kyrpides N.C."/>
        </authorList>
    </citation>
    <scope>NUCLEOTIDE SEQUENCE [LARGE SCALE GENOMIC DNA]</scope>
    <source>
        <strain evidence="5">ATCC 25592 / DSM 43247 / BCRC 13721 / JCM 3198 / KCTC 3076 / NBRC 16047 / NCTC 10667</strain>
    </source>
</reference>
<organism evidence="4 5">
    <name type="scientific">Gordonia bronchialis (strain ATCC 25592 / DSM 43247 / BCRC 13721 / JCM 3198 / KCTC 3076 / NBRC 16047 / NCTC 10667)</name>
    <name type="common">Rhodococcus bronchialis</name>
    <dbReference type="NCBI Taxonomy" id="526226"/>
    <lineage>
        <taxon>Bacteria</taxon>
        <taxon>Bacillati</taxon>
        <taxon>Actinomycetota</taxon>
        <taxon>Actinomycetes</taxon>
        <taxon>Mycobacteriales</taxon>
        <taxon>Gordoniaceae</taxon>
        <taxon>Gordonia</taxon>
    </lineage>
</organism>
<dbReference type="Gene3D" id="3.40.50.720">
    <property type="entry name" value="NAD(P)-binding Rossmann-like Domain"/>
    <property type="match status" value="1"/>
</dbReference>
<dbReference type="EMBL" id="CP001802">
    <property type="protein sequence ID" value="ACY19581.1"/>
    <property type="molecule type" value="Genomic_DNA"/>
</dbReference>
<dbReference type="eggNOG" id="COG0300">
    <property type="taxonomic scope" value="Bacteria"/>
</dbReference>
<dbReference type="GO" id="GO:0016491">
    <property type="term" value="F:oxidoreductase activity"/>
    <property type="evidence" value="ECO:0007669"/>
    <property type="project" value="UniProtKB-KW"/>
</dbReference>
<dbReference type="InterPro" id="IPR036291">
    <property type="entry name" value="NAD(P)-bd_dom_sf"/>
</dbReference>
<dbReference type="AlphaFoldDB" id="D0LBF0"/>
<evidence type="ECO:0000256" key="1">
    <source>
        <dbReference type="ARBA" id="ARBA00006484"/>
    </source>
</evidence>
<dbReference type="HOGENOM" id="CLU_010194_1_2_11"/>
<gene>
    <name evidence="4" type="ordered locus">Gbro_0236</name>
</gene>